<accession>Q0EWR2</accession>
<comment type="caution">
    <text evidence="1">The sequence shown here is derived from an EMBL/GenBank/DDBJ whole genome shotgun (WGS) entry which is preliminary data.</text>
</comment>
<dbReference type="AlphaFoldDB" id="Q0EWR2"/>
<name>Q0EWR2_9PROT</name>
<dbReference type="HOGENOM" id="CLU_3026950_0_0_0"/>
<protein>
    <recommendedName>
        <fullName evidence="3">DUF262 domain-containing protein</fullName>
    </recommendedName>
</protein>
<organism evidence="1 2">
    <name type="scientific">Mariprofundus ferrooxydans PV-1</name>
    <dbReference type="NCBI Taxonomy" id="314345"/>
    <lineage>
        <taxon>Bacteria</taxon>
        <taxon>Pseudomonadati</taxon>
        <taxon>Pseudomonadota</taxon>
        <taxon>Candidatius Mariprofundia</taxon>
        <taxon>Mariprofundales</taxon>
        <taxon>Mariprofundaceae</taxon>
        <taxon>Mariprofundus</taxon>
    </lineage>
</organism>
<evidence type="ECO:0000313" key="1">
    <source>
        <dbReference type="EMBL" id="EAU53727.1"/>
    </source>
</evidence>
<keyword evidence="2" id="KW-1185">Reference proteome</keyword>
<proteinExistence type="predicted"/>
<sequence>MMTTIHETRGGASVKIGQIFDKIDDKQLFVPAFQREYIWREHAKDLIYGTYFAGL</sequence>
<evidence type="ECO:0008006" key="3">
    <source>
        <dbReference type="Google" id="ProtNLM"/>
    </source>
</evidence>
<dbReference type="Proteomes" id="UP000005297">
    <property type="component" value="Unassembled WGS sequence"/>
</dbReference>
<dbReference type="EMBL" id="AATS01000018">
    <property type="protein sequence ID" value="EAU53727.1"/>
    <property type="molecule type" value="Genomic_DNA"/>
</dbReference>
<evidence type="ECO:0000313" key="2">
    <source>
        <dbReference type="Proteomes" id="UP000005297"/>
    </source>
</evidence>
<gene>
    <name evidence="1" type="ORF">SPV1_06294</name>
</gene>
<dbReference type="InParanoid" id="Q0EWR2"/>
<reference evidence="1 2" key="1">
    <citation type="submission" date="2006-09" db="EMBL/GenBank/DDBJ databases">
        <authorList>
            <person name="Emerson D."/>
            <person name="Ferriera S."/>
            <person name="Johnson J."/>
            <person name="Kravitz S."/>
            <person name="Halpern A."/>
            <person name="Remington K."/>
            <person name="Beeson K."/>
            <person name="Tran B."/>
            <person name="Rogers Y.-H."/>
            <person name="Friedman R."/>
            <person name="Venter J.C."/>
        </authorList>
    </citation>
    <scope>NUCLEOTIDE SEQUENCE [LARGE SCALE GENOMIC DNA]</scope>
    <source>
        <strain evidence="1 2">PV-1</strain>
    </source>
</reference>